<reference evidence="3 4" key="1">
    <citation type="submission" date="2013-12" db="EMBL/GenBank/DDBJ databases">
        <title>Draft genome sequence of Caloranaerobacter sp. H53214.</title>
        <authorList>
            <person name="Jiang L.J."/>
            <person name="Shao Z.Z."/>
            <person name="Long M.N."/>
        </authorList>
    </citation>
    <scope>NUCLEOTIDE SEQUENCE [LARGE SCALE GENOMIC DNA]</scope>
    <source>
        <strain evidence="3 4">H53214</strain>
    </source>
</reference>
<dbReference type="InterPro" id="IPR008258">
    <property type="entry name" value="Transglycosylase_SLT_dom_1"/>
</dbReference>
<organism evidence="3 4">
    <name type="scientific">Caloranaerobacter azorensis H53214</name>
    <dbReference type="NCBI Taxonomy" id="1156417"/>
    <lineage>
        <taxon>Bacteria</taxon>
        <taxon>Bacillati</taxon>
        <taxon>Bacillota</taxon>
        <taxon>Tissierellia</taxon>
        <taxon>Tissierellales</taxon>
        <taxon>Thermohalobacteraceae</taxon>
        <taxon>Caloranaerobacter</taxon>
    </lineage>
</organism>
<sequence>MFLHSKKYRKILSIICVLVIIIAVFTNLKWIGKFIYPLYYEDYIKKYSYKYNIDPILVASIIKVESKYYKEAKSYRGAKGLMQISPITGRWAAKEIGILNYNEDCLYDPEINIMIGCWYLNKLKKQFDNDIKLVLTAYNGGSGNVEKWLKNPIYSSDGRKLDEIPFIETKQYVKKVLKTYKIYKFLYKDILIGEI</sequence>
<dbReference type="EMBL" id="AZTB01000005">
    <property type="protein sequence ID" value="KGG81204.1"/>
    <property type="molecule type" value="Genomic_DNA"/>
</dbReference>
<evidence type="ECO:0000259" key="2">
    <source>
        <dbReference type="Pfam" id="PF01464"/>
    </source>
</evidence>
<dbReference type="InterPro" id="IPR023346">
    <property type="entry name" value="Lysozyme-like_dom_sf"/>
</dbReference>
<evidence type="ECO:0000313" key="3">
    <source>
        <dbReference type="EMBL" id="KGG81204.1"/>
    </source>
</evidence>
<keyword evidence="1" id="KW-1133">Transmembrane helix</keyword>
<comment type="caution">
    <text evidence="3">The sequence shown here is derived from an EMBL/GenBank/DDBJ whole genome shotgun (WGS) entry which is preliminary data.</text>
</comment>
<dbReference type="Pfam" id="PF01464">
    <property type="entry name" value="SLT"/>
    <property type="match status" value="1"/>
</dbReference>
<evidence type="ECO:0000313" key="4">
    <source>
        <dbReference type="Proteomes" id="UP000029622"/>
    </source>
</evidence>
<keyword evidence="1" id="KW-0472">Membrane</keyword>
<dbReference type="PANTHER" id="PTHR37423:SF2">
    <property type="entry name" value="MEMBRANE-BOUND LYTIC MUREIN TRANSGLYCOSYLASE C"/>
    <property type="match status" value="1"/>
</dbReference>
<dbReference type="Proteomes" id="UP000029622">
    <property type="component" value="Unassembled WGS sequence"/>
</dbReference>
<keyword evidence="1" id="KW-0812">Transmembrane</keyword>
<gene>
    <name evidence="3" type="ORF">Y919_02135</name>
</gene>
<dbReference type="STRING" id="1156417.Y919_02135"/>
<dbReference type="CDD" id="cd16896">
    <property type="entry name" value="LT_Slt70-like"/>
    <property type="match status" value="1"/>
</dbReference>
<dbReference type="SUPFAM" id="SSF53955">
    <property type="entry name" value="Lysozyme-like"/>
    <property type="match status" value="1"/>
</dbReference>
<accession>A0A096CXA4</accession>
<dbReference type="PANTHER" id="PTHR37423">
    <property type="entry name" value="SOLUBLE LYTIC MUREIN TRANSGLYCOSYLASE-RELATED"/>
    <property type="match status" value="1"/>
</dbReference>
<dbReference type="Gene3D" id="1.10.530.10">
    <property type="match status" value="1"/>
</dbReference>
<feature type="transmembrane region" description="Helical" evidence="1">
    <location>
        <begin position="12"/>
        <end position="31"/>
    </location>
</feature>
<protein>
    <submittedName>
        <fullName evidence="3">Lytic transglycosylase</fullName>
    </submittedName>
</protein>
<feature type="domain" description="Transglycosylase SLT" evidence="2">
    <location>
        <begin position="42"/>
        <end position="151"/>
    </location>
</feature>
<evidence type="ECO:0000256" key="1">
    <source>
        <dbReference type="SAM" id="Phobius"/>
    </source>
</evidence>
<dbReference type="AlphaFoldDB" id="A0A096CXA4"/>
<name>A0A096CXA4_9FIRM</name>
<proteinExistence type="predicted"/>